<evidence type="ECO:0000313" key="2">
    <source>
        <dbReference type="EMBL" id="KAL2516005.1"/>
    </source>
</evidence>
<accession>A0ABD1TU89</accession>
<name>A0ABD1TU89_9LAMI</name>
<reference evidence="3" key="1">
    <citation type="submission" date="2024-07" db="EMBL/GenBank/DDBJ databases">
        <title>Two chromosome-level genome assemblies of Korean endemic species Abeliophyllum distichum and Forsythia ovata (Oleaceae).</title>
        <authorList>
            <person name="Jang H."/>
        </authorList>
    </citation>
    <scope>NUCLEOTIDE SEQUENCE [LARGE SCALE GENOMIC DNA]</scope>
</reference>
<dbReference type="AlphaFoldDB" id="A0ABD1TU89"/>
<keyword evidence="3" id="KW-1185">Reference proteome</keyword>
<sequence>MDLWKFMHTRMGEEEVNSEVQQDYSSTATARAKPKDNQSPNVFAELQDTVATQGAQVVVQGAQLDAQSARLADALAYIDQLNGMFEQLGQSVLGFHMPPDTLTVDQPPTDDDIDKFLGDL</sequence>
<gene>
    <name evidence="2" type="ORF">Fot_29976</name>
</gene>
<protein>
    <submittedName>
        <fullName evidence="2">Uncharacterized protein</fullName>
    </submittedName>
</protein>
<organism evidence="2 3">
    <name type="scientific">Forsythia ovata</name>
    <dbReference type="NCBI Taxonomy" id="205694"/>
    <lineage>
        <taxon>Eukaryota</taxon>
        <taxon>Viridiplantae</taxon>
        <taxon>Streptophyta</taxon>
        <taxon>Embryophyta</taxon>
        <taxon>Tracheophyta</taxon>
        <taxon>Spermatophyta</taxon>
        <taxon>Magnoliopsida</taxon>
        <taxon>eudicotyledons</taxon>
        <taxon>Gunneridae</taxon>
        <taxon>Pentapetalae</taxon>
        <taxon>asterids</taxon>
        <taxon>lamiids</taxon>
        <taxon>Lamiales</taxon>
        <taxon>Oleaceae</taxon>
        <taxon>Forsythieae</taxon>
        <taxon>Forsythia</taxon>
    </lineage>
</organism>
<evidence type="ECO:0000313" key="3">
    <source>
        <dbReference type="Proteomes" id="UP001604277"/>
    </source>
</evidence>
<proteinExistence type="predicted"/>
<dbReference type="Proteomes" id="UP001604277">
    <property type="component" value="Unassembled WGS sequence"/>
</dbReference>
<feature type="compositionally biased region" description="Polar residues" evidence="1">
    <location>
        <begin position="18"/>
        <end position="29"/>
    </location>
</feature>
<dbReference type="EMBL" id="JBFOLJ010000008">
    <property type="protein sequence ID" value="KAL2516005.1"/>
    <property type="molecule type" value="Genomic_DNA"/>
</dbReference>
<feature type="region of interest" description="Disordered" evidence="1">
    <location>
        <begin position="12"/>
        <end position="38"/>
    </location>
</feature>
<evidence type="ECO:0000256" key="1">
    <source>
        <dbReference type="SAM" id="MobiDB-lite"/>
    </source>
</evidence>
<comment type="caution">
    <text evidence="2">The sequence shown here is derived from an EMBL/GenBank/DDBJ whole genome shotgun (WGS) entry which is preliminary data.</text>
</comment>